<reference evidence="1 2" key="1">
    <citation type="submission" date="2017-11" db="EMBL/GenBank/DDBJ databases">
        <title>Genome sequence of Pantoea cypripedii NE1.</title>
        <authorList>
            <person name="Nascimento F.X."/>
        </authorList>
    </citation>
    <scope>NUCLEOTIDE SEQUENCE [LARGE SCALE GENOMIC DNA]</scope>
    <source>
        <strain evidence="1 2">NE1</strain>
    </source>
</reference>
<gene>
    <name evidence="1" type="ORF">CUN67_10350</name>
</gene>
<dbReference type="Proteomes" id="UP000502005">
    <property type="component" value="Chromosome"/>
</dbReference>
<protein>
    <recommendedName>
        <fullName evidence="3">N-acetyltransferase domain-containing protein</fullName>
    </recommendedName>
</protein>
<accession>A0A6B9G3C5</accession>
<sequence>MIQFINLYFLSEKNRFDVMKEYFRIYVNLALERGGILLTENNSGVLVYFRPEALEMTPEENARIYDQLNKVCGCDYVRAVTLIEGLDNLQPKDPPHYVIALLAIQSSSRGGTLVKDLFNSLNAILDKEKAPCYAECTRYSTRTLIRRWGYHDTGTSLHIDGFPELYPVWRTPQHIISL</sequence>
<dbReference type="RefSeq" id="WP_208715163.1">
    <property type="nucleotide sequence ID" value="NZ_CP024768.1"/>
</dbReference>
<dbReference type="AlphaFoldDB" id="A0A6B9G3C5"/>
<evidence type="ECO:0000313" key="2">
    <source>
        <dbReference type="Proteomes" id="UP000502005"/>
    </source>
</evidence>
<evidence type="ECO:0008006" key="3">
    <source>
        <dbReference type="Google" id="ProtNLM"/>
    </source>
</evidence>
<dbReference type="EMBL" id="CP024768">
    <property type="protein sequence ID" value="QGY29310.1"/>
    <property type="molecule type" value="Genomic_DNA"/>
</dbReference>
<name>A0A6B9G3C5_PANCY</name>
<proteinExistence type="predicted"/>
<dbReference type="Gene3D" id="3.40.630.30">
    <property type="match status" value="1"/>
</dbReference>
<organism evidence="1 2">
    <name type="scientific">Pantoea cypripedii</name>
    <name type="common">Pectobacterium cypripedii</name>
    <name type="synonym">Erwinia cypripedii</name>
    <dbReference type="NCBI Taxonomy" id="55209"/>
    <lineage>
        <taxon>Bacteria</taxon>
        <taxon>Pseudomonadati</taxon>
        <taxon>Pseudomonadota</taxon>
        <taxon>Gammaproteobacteria</taxon>
        <taxon>Enterobacterales</taxon>
        <taxon>Erwiniaceae</taxon>
        <taxon>Pantoea</taxon>
    </lineage>
</organism>
<evidence type="ECO:0000313" key="1">
    <source>
        <dbReference type="EMBL" id="QGY29310.1"/>
    </source>
</evidence>